<evidence type="ECO:0000313" key="10">
    <source>
        <dbReference type="Proteomes" id="UP000461880"/>
    </source>
</evidence>
<dbReference type="EC" id="2.7.1.2" evidence="2"/>
<dbReference type="GO" id="GO:0005737">
    <property type="term" value="C:cytoplasm"/>
    <property type="evidence" value="ECO:0007669"/>
    <property type="project" value="InterPro"/>
</dbReference>
<dbReference type="Proteomes" id="UP000461880">
    <property type="component" value="Unassembled WGS sequence"/>
</dbReference>
<dbReference type="PROSITE" id="PS01125">
    <property type="entry name" value="ROK"/>
    <property type="match status" value="1"/>
</dbReference>
<dbReference type="EMBL" id="VUMN01000022">
    <property type="protein sequence ID" value="MSS59048.1"/>
    <property type="molecule type" value="Genomic_DNA"/>
</dbReference>
<evidence type="ECO:0000256" key="8">
    <source>
        <dbReference type="ARBA" id="ARBA00032386"/>
    </source>
</evidence>
<dbReference type="NCBIfam" id="TIGR00744">
    <property type="entry name" value="ROK_glcA_fam"/>
    <property type="match status" value="1"/>
</dbReference>
<keyword evidence="4 9" id="KW-0808">Transferase</keyword>
<evidence type="ECO:0000256" key="4">
    <source>
        <dbReference type="ARBA" id="ARBA00022679"/>
    </source>
</evidence>
<accession>A0A7X2NTW2</accession>
<evidence type="ECO:0000256" key="6">
    <source>
        <dbReference type="ARBA" id="ARBA00022777"/>
    </source>
</evidence>
<dbReference type="InterPro" id="IPR049874">
    <property type="entry name" value="ROK_cs"/>
</dbReference>
<comment type="similarity">
    <text evidence="1">Belongs to the ROK (NagC/XylR) family.</text>
</comment>
<dbReference type="SUPFAM" id="SSF53067">
    <property type="entry name" value="Actin-like ATPase domain"/>
    <property type="match status" value="1"/>
</dbReference>
<reference evidence="9 10" key="1">
    <citation type="submission" date="2019-08" db="EMBL/GenBank/DDBJ databases">
        <title>In-depth cultivation of the pig gut microbiome towards novel bacterial diversity and tailored functional studies.</title>
        <authorList>
            <person name="Wylensek D."/>
            <person name="Hitch T.C.A."/>
            <person name="Clavel T."/>
        </authorList>
    </citation>
    <scope>NUCLEOTIDE SEQUENCE [LARGE SCALE GENOMIC DNA]</scope>
    <source>
        <strain evidence="9 10">Oil+RF-744-GAM-WT-6</strain>
    </source>
</reference>
<proteinExistence type="inferred from homology"/>
<dbReference type="RefSeq" id="WP_105304321.1">
    <property type="nucleotide sequence ID" value="NZ_VUMN01000022.1"/>
</dbReference>
<dbReference type="InterPro" id="IPR043129">
    <property type="entry name" value="ATPase_NBD"/>
</dbReference>
<organism evidence="9 10">
    <name type="scientific">Stecheria intestinalis</name>
    <dbReference type="NCBI Taxonomy" id="2606630"/>
    <lineage>
        <taxon>Bacteria</taxon>
        <taxon>Bacillati</taxon>
        <taxon>Bacillota</taxon>
        <taxon>Erysipelotrichia</taxon>
        <taxon>Erysipelotrichales</taxon>
        <taxon>Erysipelotrichaceae</taxon>
        <taxon>Stecheria</taxon>
    </lineage>
</organism>
<dbReference type="InterPro" id="IPR000600">
    <property type="entry name" value="ROK"/>
</dbReference>
<protein>
    <recommendedName>
        <fullName evidence="3">Glucokinase</fullName>
        <ecNumber evidence="2">2.7.1.2</ecNumber>
    </recommendedName>
    <alternativeName>
        <fullName evidence="8">Glucose kinase</fullName>
    </alternativeName>
</protein>
<keyword evidence="7" id="KW-0067">ATP-binding</keyword>
<comment type="caution">
    <text evidence="9">The sequence shown here is derived from an EMBL/GenBank/DDBJ whole genome shotgun (WGS) entry which is preliminary data.</text>
</comment>
<dbReference type="GO" id="GO:0006096">
    <property type="term" value="P:glycolytic process"/>
    <property type="evidence" value="ECO:0007669"/>
    <property type="project" value="InterPro"/>
</dbReference>
<evidence type="ECO:0000313" key="9">
    <source>
        <dbReference type="EMBL" id="MSS59048.1"/>
    </source>
</evidence>
<name>A0A7X2NTW2_9FIRM</name>
<dbReference type="PANTHER" id="PTHR18964:SF149">
    <property type="entry name" value="BIFUNCTIONAL UDP-N-ACETYLGLUCOSAMINE 2-EPIMERASE_N-ACETYLMANNOSAMINE KINASE"/>
    <property type="match status" value="1"/>
</dbReference>
<dbReference type="Gene3D" id="3.30.420.40">
    <property type="match status" value="2"/>
</dbReference>
<evidence type="ECO:0000256" key="3">
    <source>
        <dbReference type="ARBA" id="ARBA00014701"/>
    </source>
</evidence>
<keyword evidence="6 9" id="KW-0418">Kinase</keyword>
<evidence type="ECO:0000256" key="2">
    <source>
        <dbReference type="ARBA" id="ARBA00012323"/>
    </source>
</evidence>
<dbReference type="InterPro" id="IPR004654">
    <property type="entry name" value="ROK_glcA"/>
</dbReference>
<dbReference type="PANTHER" id="PTHR18964">
    <property type="entry name" value="ROK (REPRESSOR, ORF, KINASE) FAMILY"/>
    <property type="match status" value="1"/>
</dbReference>
<dbReference type="GO" id="GO:0004340">
    <property type="term" value="F:glucokinase activity"/>
    <property type="evidence" value="ECO:0007669"/>
    <property type="project" value="UniProtKB-EC"/>
</dbReference>
<gene>
    <name evidence="9" type="ORF">FYJ51_09065</name>
</gene>
<keyword evidence="5" id="KW-0547">Nucleotide-binding</keyword>
<dbReference type="Pfam" id="PF00480">
    <property type="entry name" value="ROK"/>
    <property type="match status" value="1"/>
</dbReference>
<evidence type="ECO:0000256" key="5">
    <source>
        <dbReference type="ARBA" id="ARBA00022741"/>
    </source>
</evidence>
<sequence length="317" mass="33268">MGAQYCIGVDIGGTSVKLGLFTVTGALMDKWEIPTRKDEEGKWIIPDIAASIKKKMAEKGMQDTDLAGIGMGVPGPIEPDGHVAVCVNLGWKDRYPAKELSSELGGKIRAVAGNDANVAALGEMWQGGGKGHTSLVAVTLGTGVGGGVILNSRIVTGTHGLAGEIGHMHIREEEKEFCNCGGQGCLEQVASATGIVREAKRNLANTEIPSKMREFGDALTAKDVCDCAKEGDALALGTLETCCRYLGWALALVTQIIDPEIYVIGGGVSKAGQILIDLITKYFNQFTPLLKKKPEIALATLGNDAGIYGAARQVLGD</sequence>
<dbReference type="GO" id="GO:0005524">
    <property type="term" value="F:ATP binding"/>
    <property type="evidence" value="ECO:0007669"/>
    <property type="project" value="UniProtKB-KW"/>
</dbReference>
<evidence type="ECO:0000256" key="1">
    <source>
        <dbReference type="ARBA" id="ARBA00006479"/>
    </source>
</evidence>
<evidence type="ECO:0000256" key="7">
    <source>
        <dbReference type="ARBA" id="ARBA00022840"/>
    </source>
</evidence>
<dbReference type="AlphaFoldDB" id="A0A7X2NTW2"/>
<keyword evidence="10" id="KW-1185">Reference proteome</keyword>